<keyword evidence="2 6" id="KW-0441">Lipid A biosynthesis</keyword>
<keyword evidence="1 6" id="KW-0444">Lipid biosynthesis</keyword>
<dbReference type="InterPro" id="IPR007691">
    <property type="entry name" value="LpxD"/>
</dbReference>
<dbReference type="NCBIfam" id="TIGR01853">
    <property type="entry name" value="lipid_A_lpxD"/>
    <property type="match status" value="1"/>
</dbReference>
<evidence type="ECO:0000259" key="7">
    <source>
        <dbReference type="Pfam" id="PF25087"/>
    </source>
</evidence>
<comment type="catalytic activity">
    <reaction evidence="6">
        <text>a UDP-3-O-[(3R)-3-hydroxyacyl]-alpha-D-glucosamine + a (3R)-hydroxyacyl-[ACP] = a UDP-2-N,3-O-bis[(3R)-3-hydroxyacyl]-alpha-D-glucosamine + holo-[ACP] + H(+)</text>
        <dbReference type="Rhea" id="RHEA:53836"/>
        <dbReference type="Rhea" id="RHEA-COMP:9685"/>
        <dbReference type="Rhea" id="RHEA-COMP:9945"/>
        <dbReference type="ChEBI" id="CHEBI:15378"/>
        <dbReference type="ChEBI" id="CHEBI:64479"/>
        <dbReference type="ChEBI" id="CHEBI:78827"/>
        <dbReference type="ChEBI" id="CHEBI:137740"/>
        <dbReference type="ChEBI" id="CHEBI:137748"/>
        <dbReference type="EC" id="2.3.1.191"/>
    </reaction>
</comment>
<dbReference type="InterPro" id="IPR011004">
    <property type="entry name" value="Trimer_LpxA-like_sf"/>
</dbReference>
<evidence type="ECO:0000256" key="3">
    <source>
        <dbReference type="ARBA" id="ARBA00022679"/>
    </source>
</evidence>
<evidence type="ECO:0000313" key="8">
    <source>
        <dbReference type="EMBL" id="OQA57256.1"/>
    </source>
</evidence>
<feature type="domain" description="Mannose-1-phosphate guanyltransferase C-terminal" evidence="7">
    <location>
        <begin position="90"/>
        <end position="168"/>
    </location>
</feature>
<name>A0A1V5SRT7_9BACT</name>
<dbReference type="Pfam" id="PF25087">
    <property type="entry name" value="GMPPB_C"/>
    <property type="match status" value="1"/>
</dbReference>
<organism evidence="8">
    <name type="scientific">Candidatus Atribacter allofermentans</name>
    <dbReference type="NCBI Taxonomy" id="1852833"/>
    <lineage>
        <taxon>Bacteria</taxon>
        <taxon>Pseudomonadati</taxon>
        <taxon>Atribacterota</taxon>
        <taxon>Atribacteria</taxon>
        <taxon>Atribacterales</taxon>
        <taxon>Atribacteraceae</taxon>
        <taxon>Atribacter</taxon>
    </lineage>
</organism>
<dbReference type="Pfam" id="PF00132">
    <property type="entry name" value="Hexapep"/>
    <property type="match status" value="1"/>
</dbReference>
<dbReference type="GO" id="GO:0016410">
    <property type="term" value="F:N-acyltransferase activity"/>
    <property type="evidence" value="ECO:0007669"/>
    <property type="project" value="InterPro"/>
</dbReference>
<dbReference type="Gene3D" id="3.40.1390.10">
    <property type="entry name" value="MurE/MurF, N-terminal domain"/>
    <property type="match status" value="1"/>
</dbReference>
<reference evidence="8" key="1">
    <citation type="submission" date="2017-02" db="EMBL/GenBank/DDBJ databases">
        <title>Delving into the versatile metabolic prowess of the omnipresent phylum Bacteroidetes.</title>
        <authorList>
            <person name="Nobu M.K."/>
            <person name="Mei R."/>
            <person name="Narihiro T."/>
            <person name="Kuroda K."/>
            <person name="Liu W.-T."/>
        </authorList>
    </citation>
    <scope>NUCLEOTIDE SEQUENCE</scope>
    <source>
        <strain evidence="8">ADurb.Bin276</strain>
    </source>
</reference>
<keyword evidence="4 6" id="KW-0443">Lipid metabolism</keyword>
<gene>
    <name evidence="6 8" type="primary">lpxD</name>
    <name evidence="8" type="ORF">BWY41_01315</name>
</gene>
<comment type="caution">
    <text evidence="8">The sequence shown here is derived from an EMBL/GenBank/DDBJ whole genome shotgun (WGS) entry which is preliminary data.</text>
</comment>
<evidence type="ECO:0000256" key="1">
    <source>
        <dbReference type="ARBA" id="ARBA00022516"/>
    </source>
</evidence>
<protein>
    <recommendedName>
        <fullName evidence="6">UDP-3-O-acylglucosamine N-acyltransferase</fullName>
        <ecNumber evidence="6">2.3.1.191</ecNumber>
    </recommendedName>
</protein>
<evidence type="ECO:0000256" key="2">
    <source>
        <dbReference type="ARBA" id="ARBA00022556"/>
    </source>
</evidence>
<feature type="active site" description="Proton acceptor" evidence="6">
    <location>
        <position position="229"/>
    </location>
</feature>
<dbReference type="AlphaFoldDB" id="A0A1V5SRT7"/>
<proteinExistence type="inferred from homology"/>
<evidence type="ECO:0000256" key="5">
    <source>
        <dbReference type="ARBA" id="ARBA00023315"/>
    </source>
</evidence>
<dbReference type="UniPathway" id="UPA00973"/>
<dbReference type="EMBL" id="MWBQ01000094">
    <property type="protein sequence ID" value="OQA57256.1"/>
    <property type="molecule type" value="Genomic_DNA"/>
</dbReference>
<accession>A0A1V5SRT7</accession>
<dbReference type="Proteomes" id="UP000485569">
    <property type="component" value="Unassembled WGS sequence"/>
</dbReference>
<keyword evidence="5 6" id="KW-0012">Acyltransferase</keyword>
<keyword evidence="6" id="KW-0677">Repeat</keyword>
<dbReference type="PANTHER" id="PTHR43378:SF2">
    <property type="entry name" value="UDP-3-O-ACYLGLUCOSAMINE N-ACYLTRANSFERASE 1, MITOCHONDRIAL-RELATED"/>
    <property type="match status" value="1"/>
</dbReference>
<dbReference type="GO" id="GO:0103118">
    <property type="term" value="F:UDP-3-O-[(3R)-3-hydroxyacyl]-glucosamine N-acyltransferase activity"/>
    <property type="evidence" value="ECO:0007669"/>
    <property type="project" value="UniProtKB-EC"/>
</dbReference>
<dbReference type="InterPro" id="IPR001451">
    <property type="entry name" value="Hexapep"/>
</dbReference>
<dbReference type="CDD" id="cd03352">
    <property type="entry name" value="LbH_LpxD"/>
    <property type="match status" value="1"/>
</dbReference>
<dbReference type="HAMAP" id="MF_00523">
    <property type="entry name" value="LpxD"/>
    <property type="match status" value="1"/>
</dbReference>
<dbReference type="SUPFAM" id="SSF51161">
    <property type="entry name" value="Trimeric LpxA-like enzymes"/>
    <property type="match status" value="1"/>
</dbReference>
<comment type="similarity">
    <text evidence="6">Belongs to the transferase hexapeptide repeat family. LpxD subfamily.</text>
</comment>
<sequence>MSYIGGHLVGDPEFEVFGIGTIDNITSGDLVFLFHQQKITGFISSIPDVIVCREGIDIQAKNLIFVENPRLAFIQLLPKFYTQDYPEPGIHPTAFIHPQARVGERVSIGAGTHVESDAIIADDTIIFPQVYIGKGSQIGKSCLIFPQTVIRENCILGDRVILQSGVIIGGDGFGYERSGDVYLKVPHVGKVVLEDDVEVGANSTIDRATLGETRIGAGTKIDNLVMIAHNVKIGKNCIIVAQCGIAGSSSLGDDVIMAGQCGVVDHGKIGNRVRLAARTGVVNSIPDDQMVSGFPAQDHKIEMKEKVLLRKLPDLWQRIKNLEKKVFKS</sequence>
<dbReference type="GO" id="GO:0009245">
    <property type="term" value="P:lipid A biosynthetic process"/>
    <property type="evidence" value="ECO:0007669"/>
    <property type="project" value="UniProtKB-UniRule"/>
</dbReference>
<comment type="subunit">
    <text evidence="6">Homotrimer.</text>
</comment>
<dbReference type="Gene3D" id="2.160.10.10">
    <property type="entry name" value="Hexapeptide repeat proteins"/>
    <property type="match status" value="1"/>
</dbReference>
<keyword evidence="3 6" id="KW-0808">Transferase</keyword>
<dbReference type="EC" id="2.3.1.191" evidence="6"/>
<evidence type="ECO:0000256" key="4">
    <source>
        <dbReference type="ARBA" id="ARBA00023098"/>
    </source>
</evidence>
<dbReference type="InterPro" id="IPR056729">
    <property type="entry name" value="GMPPB_C"/>
</dbReference>
<evidence type="ECO:0000256" key="6">
    <source>
        <dbReference type="HAMAP-Rule" id="MF_00523"/>
    </source>
</evidence>
<comment type="pathway">
    <text evidence="6">Bacterial outer membrane biogenesis; LPS lipid A biosynthesis.</text>
</comment>
<dbReference type="GO" id="GO:0016020">
    <property type="term" value="C:membrane"/>
    <property type="evidence" value="ECO:0007669"/>
    <property type="project" value="GOC"/>
</dbReference>
<dbReference type="NCBIfam" id="NF002060">
    <property type="entry name" value="PRK00892.1"/>
    <property type="match status" value="1"/>
</dbReference>
<dbReference type="PANTHER" id="PTHR43378">
    <property type="entry name" value="UDP-3-O-ACYLGLUCOSAMINE N-ACYLTRANSFERASE"/>
    <property type="match status" value="1"/>
</dbReference>
<comment type="function">
    <text evidence="6">Catalyzes the N-acylation of UDP-3-O-acylglucosamine using 3-hydroxyacyl-ACP as the acyl donor. Is involved in the biosynthesis of lipid A, a phosphorylated glycolipid that anchors the lipopolysaccharide to the outer membrane of the cell.</text>
</comment>